<feature type="transmembrane region" description="Helical" evidence="3">
    <location>
        <begin position="200"/>
        <end position="222"/>
    </location>
</feature>
<feature type="compositionally biased region" description="Low complexity" evidence="2">
    <location>
        <begin position="307"/>
        <end position="321"/>
    </location>
</feature>
<gene>
    <name evidence="6" type="ORF">AGOR_G00174930</name>
</gene>
<evidence type="ECO:0000313" key="6">
    <source>
        <dbReference type="EMBL" id="KAI1889037.1"/>
    </source>
</evidence>
<dbReference type="GO" id="GO:0019955">
    <property type="term" value="F:cytokine binding"/>
    <property type="evidence" value="ECO:0007669"/>
    <property type="project" value="TreeGrafter"/>
</dbReference>
<dbReference type="GO" id="GO:0072674">
    <property type="term" value="P:multinuclear osteoclast differentiation"/>
    <property type="evidence" value="ECO:0007669"/>
    <property type="project" value="TreeGrafter"/>
</dbReference>
<sequence length="574" mass="62422">MRVDFTVSWIFRGWVTHMIVTLCAQAASKPSCSLHQYVKDRRCCSKCPPGKYVLIACTSDSDTMCRDCGRDKYQPDWNNDTKCLSQKFCDTGKGFSHIRPQNPLAAVPCQCKPGFQCSLSNCEFCEKIKSCRPGYGLITDKSGRGSCTKCEDGHFSNDTSIEPCRPWTNCKELGKTEKQPGSDKADAVCGPLIAGPSTSWVVVTVLSVIIVISLVILCLFCYKDRMEPLTENLRTCVQNLKRSRIQQETLSAPYSSSGPQNCTLYEITRLIHNEDNPHESLNSSAKERLANDVPASDEGEGPVRVCGEPLSEEPAPSPSSGSCSCVLSMKEPMEVGENEDCSQAVATGLTRACSCGSESEAGGGNPLRETSLCNNCSTCSLSACSSCTKWHGSCNVCLDFCRVTKDILGGGDYRQNEPCCCSIDSTTVPVLSSDSDNEQGLSLQDTCEQRLSLRDLNLDPNPEHSSHTSDLPMASGHVTGNNNTTFISNGQVMNFSGDVIVVYVSQNSQGSGEGPEEAFCSPVQEQSSEEEFLEISKPKMSTVPQEQIHQQSAANQRSLPVQEESSEWPGVKYV</sequence>
<name>A0A8T3D005_9TELE</name>
<feature type="region of interest" description="Disordered" evidence="2">
    <location>
        <begin position="511"/>
        <end position="574"/>
    </location>
</feature>
<keyword evidence="3" id="KW-0812">Transmembrane</keyword>
<feature type="signal peptide" evidence="4">
    <location>
        <begin position="1"/>
        <end position="26"/>
    </location>
</feature>
<dbReference type="SUPFAM" id="SSF57586">
    <property type="entry name" value="TNF receptor-like"/>
    <property type="match status" value="2"/>
</dbReference>
<feature type="disulfide bond" evidence="1">
    <location>
        <begin position="44"/>
        <end position="57"/>
    </location>
</feature>
<feature type="disulfide bond" evidence="1">
    <location>
        <begin position="47"/>
        <end position="65"/>
    </location>
</feature>
<dbReference type="InterPro" id="IPR053075">
    <property type="entry name" value="TNFRSF11A"/>
</dbReference>
<evidence type="ECO:0000256" key="3">
    <source>
        <dbReference type="SAM" id="Phobius"/>
    </source>
</evidence>
<keyword evidence="4" id="KW-0732">Signal</keyword>
<dbReference type="Gene3D" id="2.10.50.10">
    <property type="entry name" value="Tumor Necrosis Factor Receptor, subunit A, domain 2"/>
    <property type="match status" value="2"/>
</dbReference>
<dbReference type="Proteomes" id="UP000829720">
    <property type="component" value="Unassembled WGS sequence"/>
</dbReference>
<dbReference type="EMBL" id="JAERUA010000016">
    <property type="protein sequence ID" value="KAI1889037.1"/>
    <property type="molecule type" value="Genomic_DNA"/>
</dbReference>
<evidence type="ECO:0000256" key="1">
    <source>
        <dbReference type="PROSITE-ProRule" id="PRU00206"/>
    </source>
</evidence>
<keyword evidence="7" id="KW-1185">Reference proteome</keyword>
<dbReference type="PROSITE" id="PS00652">
    <property type="entry name" value="TNFR_NGFR_1"/>
    <property type="match status" value="1"/>
</dbReference>
<comment type="caution">
    <text evidence="1">Lacks conserved residue(s) required for the propagation of feature annotation.</text>
</comment>
<feature type="region of interest" description="Disordered" evidence="2">
    <location>
        <begin position="456"/>
        <end position="477"/>
    </location>
</feature>
<evidence type="ECO:0000259" key="5">
    <source>
        <dbReference type="PROSITE" id="PS50050"/>
    </source>
</evidence>
<keyword evidence="1" id="KW-1015">Disulfide bond</keyword>
<dbReference type="GO" id="GO:0009897">
    <property type="term" value="C:external side of plasma membrane"/>
    <property type="evidence" value="ECO:0007669"/>
    <property type="project" value="TreeGrafter"/>
</dbReference>
<evidence type="ECO:0000256" key="2">
    <source>
        <dbReference type="SAM" id="MobiDB-lite"/>
    </source>
</evidence>
<evidence type="ECO:0000256" key="4">
    <source>
        <dbReference type="SAM" id="SignalP"/>
    </source>
</evidence>
<feature type="domain" description="TNFR-Cys" evidence="5">
    <location>
        <begin position="31"/>
        <end position="65"/>
    </location>
</feature>
<dbReference type="SMART" id="SM00208">
    <property type="entry name" value="TNFR"/>
    <property type="match status" value="2"/>
</dbReference>
<dbReference type="PANTHER" id="PTHR47134:SF1">
    <property type="entry name" value="TUMOR NECROSIS FACTOR RECEPTOR SUPERFAMILY MEMBER 11A"/>
    <property type="match status" value="1"/>
</dbReference>
<proteinExistence type="predicted"/>
<dbReference type="GO" id="GO:0045780">
    <property type="term" value="P:positive regulation of bone resorption"/>
    <property type="evidence" value="ECO:0007669"/>
    <property type="project" value="TreeGrafter"/>
</dbReference>
<organism evidence="6 7">
    <name type="scientific">Albula goreensis</name>
    <dbReference type="NCBI Taxonomy" id="1534307"/>
    <lineage>
        <taxon>Eukaryota</taxon>
        <taxon>Metazoa</taxon>
        <taxon>Chordata</taxon>
        <taxon>Craniata</taxon>
        <taxon>Vertebrata</taxon>
        <taxon>Euteleostomi</taxon>
        <taxon>Actinopterygii</taxon>
        <taxon>Neopterygii</taxon>
        <taxon>Teleostei</taxon>
        <taxon>Albuliformes</taxon>
        <taxon>Albulidae</taxon>
        <taxon>Albula</taxon>
    </lineage>
</organism>
<dbReference type="AlphaFoldDB" id="A0A8T3D005"/>
<keyword evidence="3" id="KW-0472">Membrane</keyword>
<feature type="compositionally biased region" description="Polar residues" evidence="2">
    <location>
        <begin position="542"/>
        <end position="559"/>
    </location>
</feature>
<dbReference type="PANTHER" id="PTHR47134">
    <property type="entry name" value="TUMOR NECROSIS FACTOR RECEPTOR SUPERFAMILY MEMBER 11A"/>
    <property type="match status" value="1"/>
</dbReference>
<protein>
    <recommendedName>
        <fullName evidence="5">TNFR-Cys domain-containing protein</fullName>
    </recommendedName>
</protein>
<dbReference type="InterPro" id="IPR001368">
    <property type="entry name" value="TNFR/NGFR_Cys_rich_reg"/>
</dbReference>
<keyword evidence="3" id="KW-1133">Transmembrane helix</keyword>
<dbReference type="GO" id="GO:0001503">
    <property type="term" value="P:ossification"/>
    <property type="evidence" value="ECO:0007669"/>
    <property type="project" value="TreeGrafter"/>
</dbReference>
<feature type="compositionally biased region" description="Basic and acidic residues" evidence="2">
    <location>
        <begin position="456"/>
        <end position="467"/>
    </location>
</feature>
<dbReference type="OrthoDB" id="9889060at2759"/>
<accession>A0A8T3D005</accession>
<evidence type="ECO:0000313" key="7">
    <source>
        <dbReference type="Proteomes" id="UP000829720"/>
    </source>
</evidence>
<feature type="chain" id="PRO_5035925351" description="TNFR-Cys domain-containing protein" evidence="4">
    <location>
        <begin position="27"/>
        <end position="574"/>
    </location>
</feature>
<feature type="repeat" description="TNFR-Cys" evidence="1">
    <location>
        <begin position="31"/>
        <end position="65"/>
    </location>
</feature>
<feature type="region of interest" description="Disordered" evidence="2">
    <location>
        <begin position="275"/>
        <end position="321"/>
    </location>
</feature>
<dbReference type="Pfam" id="PF00020">
    <property type="entry name" value="TNFR_c6"/>
    <property type="match status" value="2"/>
</dbReference>
<dbReference type="PROSITE" id="PS50050">
    <property type="entry name" value="TNFR_NGFR_2"/>
    <property type="match status" value="1"/>
</dbReference>
<comment type="caution">
    <text evidence="6">The sequence shown here is derived from an EMBL/GenBank/DDBJ whole genome shotgun (WGS) entry which is preliminary data.</text>
</comment>
<reference evidence="6" key="1">
    <citation type="submission" date="2021-01" db="EMBL/GenBank/DDBJ databases">
        <authorList>
            <person name="Zahm M."/>
            <person name="Roques C."/>
            <person name="Cabau C."/>
            <person name="Klopp C."/>
            <person name="Donnadieu C."/>
            <person name="Jouanno E."/>
            <person name="Lampietro C."/>
            <person name="Louis A."/>
            <person name="Herpin A."/>
            <person name="Echchiki A."/>
            <person name="Berthelot C."/>
            <person name="Parey E."/>
            <person name="Roest-Crollius H."/>
            <person name="Braasch I."/>
            <person name="Postlethwait J."/>
            <person name="Bobe J."/>
            <person name="Montfort J."/>
            <person name="Bouchez O."/>
            <person name="Begum T."/>
            <person name="Mejri S."/>
            <person name="Adams A."/>
            <person name="Chen W.-J."/>
            <person name="Guiguen Y."/>
        </authorList>
    </citation>
    <scope>NUCLEOTIDE SEQUENCE</scope>
    <source>
        <tissue evidence="6">Blood</tissue>
    </source>
</reference>
<dbReference type="GO" id="GO:0005031">
    <property type="term" value="F:tumor necrosis factor receptor activity"/>
    <property type="evidence" value="ECO:0007669"/>
    <property type="project" value="TreeGrafter"/>
</dbReference>
<dbReference type="GO" id="GO:0070555">
    <property type="term" value="P:response to interleukin-1"/>
    <property type="evidence" value="ECO:0007669"/>
    <property type="project" value="TreeGrafter"/>
</dbReference>